<dbReference type="Proteomes" id="UP000019376">
    <property type="component" value="Unassembled WGS sequence"/>
</dbReference>
<dbReference type="EMBL" id="KB644414">
    <property type="protein sequence ID" value="EPS31677.1"/>
    <property type="molecule type" value="Genomic_DNA"/>
</dbReference>
<keyword evidence="3" id="KW-1185">Reference proteome</keyword>
<reference evidence="2 3" key="1">
    <citation type="journal article" date="2013" name="PLoS ONE">
        <title>Genomic and secretomic analyses reveal unique features of the lignocellulolytic enzyme system of Penicillium decumbens.</title>
        <authorList>
            <person name="Liu G."/>
            <person name="Zhang L."/>
            <person name="Wei X."/>
            <person name="Zou G."/>
            <person name="Qin Y."/>
            <person name="Ma L."/>
            <person name="Li J."/>
            <person name="Zheng H."/>
            <person name="Wang S."/>
            <person name="Wang C."/>
            <person name="Xun L."/>
            <person name="Zhao G.-P."/>
            <person name="Zhou Z."/>
            <person name="Qu Y."/>
        </authorList>
    </citation>
    <scope>NUCLEOTIDE SEQUENCE [LARGE SCALE GENOMIC DNA]</scope>
    <source>
        <strain evidence="3">114-2 / CGMCC 5302</strain>
    </source>
</reference>
<gene>
    <name evidence="2" type="ORF">PDE_06634</name>
</gene>
<sequence>MDVNMTCILEYSMDPGVKTTAMFETSLDAKALAPDSFRSLDPYFRVNGVKPFRGPETAWSVSAVHNFKEIRCNVLATQTVPRNWGTIFEVVTLVDGTTRSKAGRASTGRLARMDHWRALEKERSFPMTPVESQWAIPSHHQGRHGVASGASSRAGWAKD</sequence>
<feature type="region of interest" description="Disordered" evidence="1">
    <location>
        <begin position="136"/>
        <end position="159"/>
    </location>
</feature>
<accession>S8BA50</accession>
<protein>
    <submittedName>
        <fullName evidence="2">Uncharacterized protein</fullName>
    </submittedName>
</protein>
<evidence type="ECO:0000256" key="1">
    <source>
        <dbReference type="SAM" id="MobiDB-lite"/>
    </source>
</evidence>
<dbReference type="AlphaFoldDB" id="S8BA50"/>
<name>S8BA50_PENO1</name>
<proteinExistence type="predicted"/>
<dbReference type="HOGENOM" id="CLU_1661386_0_0_1"/>
<organism evidence="2 3">
    <name type="scientific">Penicillium oxalicum (strain 114-2 / CGMCC 5302)</name>
    <name type="common">Penicillium decumbens</name>
    <dbReference type="NCBI Taxonomy" id="933388"/>
    <lineage>
        <taxon>Eukaryota</taxon>
        <taxon>Fungi</taxon>
        <taxon>Dikarya</taxon>
        <taxon>Ascomycota</taxon>
        <taxon>Pezizomycotina</taxon>
        <taxon>Eurotiomycetes</taxon>
        <taxon>Eurotiomycetidae</taxon>
        <taxon>Eurotiales</taxon>
        <taxon>Aspergillaceae</taxon>
        <taxon>Penicillium</taxon>
    </lineage>
</organism>
<evidence type="ECO:0000313" key="2">
    <source>
        <dbReference type="EMBL" id="EPS31677.1"/>
    </source>
</evidence>
<evidence type="ECO:0000313" key="3">
    <source>
        <dbReference type="Proteomes" id="UP000019376"/>
    </source>
</evidence>